<accession>A0A5R9G1K4</accession>
<gene>
    <name evidence="6" type="primary">azoR</name>
    <name evidence="8" type="ORF">FE633_04935</name>
</gene>
<keyword evidence="4 6" id="KW-0520">NAD</keyword>
<reference evidence="8 9" key="1">
    <citation type="submission" date="2019-05" db="EMBL/GenBank/DDBJ databases">
        <title>Streptomyces sp. NEAU-C151, a novel actinomycete isolated from soil.</title>
        <authorList>
            <person name="Han L."/>
            <person name="Jiang H."/>
        </authorList>
    </citation>
    <scope>NUCLEOTIDE SEQUENCE [LARGE SCALE GENOMIC DNA]</scope>
    <source>
        <strain evidence="8 9">NEAU-C151</strain>
    </source>
</reference>
<dbReference type="InterPro" id="IPR029039">
    <property type="entry name" value="Flavoprotein-like_sf"/>
</dbReference>
<dbReference type="RefSeq" id="WP_138043819.1">
    <property type="nucleotide sequence ID" value="NZ_VBZC01000004.1"/>
</dbReference>
<protein>
    <recommendedName>
        <fullName evidence="6">FMN dependent NADH:quinone oxidoreductase</fullName>
        <ecNumber evidence="6">1.6.5.-</ecNumber>
    </recommendedName>
    <alternativeName>
        <fullName evidence="6">Azo-dye reductase</fullName>
    </alternativeName>
    <alternativeName>
        <fullName evidence="6">FMN-dependent NADH-azo compound oxidoreductase</fullName>
    </alternativeName>
    <alternativeName>
        <fullName evidence="6">FMN-dependent NADH-azoreductase</fullName>
        <ecNumber evidence="6">1.7.1.17</ecNumber>
    </alternativeName>
</protein>
<dbReference type="Proteomes" id="UP000305906">
    <property type="component" value="Unassembled WGS sequence"/>
</dbReference>
<evidence type="ECO:0000256" key="5">
    <source>
        <dbReference type="ARBA" id="ARBA00048542"/>
    </source>
</evidence>
<comment type="function">
    <text evidence="6">Also exhibits azoreductase activity. Catalyzes the reductive cleavage of the azo bond in aromatic azo compounds to the corresponding amines.</text>
</comment>
<comment type="caution">
    <text evidence="6">Lacks conserved residue(s) required for the propagation of feature annotation.</text>
</comment>
<dbReference type="InterPro" id="IPR050104">
    <property type="entry name" value="FMN-dep_NADH:Q_OxRdtase_AzoR1"/>
</dbReference>
<dbReference type="Gene3D" id="3.40.50.360">
    <property type="match status" value="1"/>
</dbReference>
<keyword evidence="3 6" id="KW-0560">Oxidoreductase</keyword>
<comment type="similarity">
    <text evidence="6">Belongs to the azoreductase type 1 family.</text>
</comment>
<comment type="subunit">
    <text evidence="6">Homodimer.</text>
</comment>
<keyword evidence="1 6" id="KW-0285">Flavoprotein</keyword>
<evidence type="ECO:0000259" key="7">
    <source>
        <dbReference type="Pfam" id="PF02525"/>
    </source>
</evidence>
<keyword evidence="9" id="KW-1185">Reference proteome</keyword>
<evidence type="ECO:0000256" key="2">
    <source>
        <dbReference type="ARBA" id="ARBA00022643"/>
    </source>
</evidence>
<comment type="catalytic activity">
    <reaction evidence="5">
        <text>N,N-dimethyl-1,4-phenylenediamine + anthranilate + 2 NAD(+) = 2-(4-dimethylaminophenyl)diazenylbenzoate + 2 NADH + 2 H(+)</text>
        <dbReference type="Rhea" id="RHEA:55872"/>
        <dbReference type="ChEBI" id="CHEBI:15378"/>
        <dbReference type="ChEBI" id="CHEBI:15783"/>
        <dbReference type="ChEBI" id="CHEBI:16567"/>
        <dbReference type="ChEBI" id="CHEBI:57540"/>
        <dbReference type="ChEBI" id="CHEBI:57945"/>
        <dbReference type="ChEBI" id="CHEBI:71579"/>
        <dbReference type="EC" id="1.7.1.17"/>
    </reaction>
    <physiologicalReaction direction="right-to-left" evidence="5">
        <dbReference type="Rhea" id="RHEA:55874"/>
    </physiologicalReaction>
</comment>
<feature type="binding site" evidence="6">
    <location>
        <begin position="15"/>
        <end position="17"/>
    </location>
    <ligand>
        <name>FMN</name>
        <dbReference type="ChEBI" id="CHEBI:58210"/>
    </ligand>
</feature>
<feature type="domain" description="Flavodoxin-like fold" evidence="7">
    <location>
        <begin position="4"/>
        <end position="187"/>
    </location>
</feature>
<dbReference type="GO" id="GO:0010181">
    <property type="term" value="F:FMN binding"/>
    <property type="evidence" value="ECO:0007669"/>
    <property type="project" value="UniProtKB-UniRule"/>
</dbReference>
<dbReference type="PANTHER" id="PTHR43741">
    <property type="entry name" value="FMN-DEPENDENT NADH-AZOREDUCTASE 1"/>
    <property type="match status" value="1"/>
</dbReference>
<evidence type="ECO:0000313" key="8">
    <source>
        <dbReference type="EMBL" id="TLS47368.1"/>
    </source>
</evidence>
<evidence type="ECO:0000256" key="6">
    <source>
        <dbReference type="HAMAP-Rule" id="MF_01216"/>
    </source>
</evidence>
<dbReference type="GO" id="GO:0016655">
    <property type="term" value="F:oxidoreductase activity, acting on NAD(P)H, quinone or similar compound as acceptor"/>
    <property type="evidence" value="ECO:0007669"/>
    <property type="project" value="InterPro"/>
</dbReference>
<dbReference type="Pfam" id="PF02525">
    <property type="entry name" value="Flavodoxin_2"/>
    <property type="match status" value="1"/>
</dbReference>
<evidence type="ECO:0000256" key="3">
    <source>
        <dbReference type="ARBA" id="ARBA00023002"/>
    </source>
</evidence>
<evidence type="ECO:0000256" key="1">
    <source>
        <dbReference type="ARBA" id="ARBA00022630"/>
    </source>
</evidence>
<organism evidence="8 9">
    <name type="scientific">Streptomyces montanus</name>
    <dbReference type="NCBI Taxonomy" id="2580423"/>
    <lineage>
        <taxon>Bacteria</taxon>
        <taxon>Bacillati</taxon>
        <taxon>Actinomycetota</taxon>
        <taxon>Actinomycetes</taxon>
        <taxon>Kitasatosporales</taxon>
        <taxon>Streptomycetaceae</taxon>
        <taxon>Streptomyces</taxon>
    </lineage>
</organism>
<comment type="cofactor">
    <cofactor evidence="6">
        <name>FMN</name>
        <dbReference type="ChEBI" id="CHEBI:58210"/>
    </cofactor>
    <text evidence="6">Binds 1 FMN per subunit.</text>
</comment>
<comment type="function">
    <text evidence="6">Quinone reductase that provides resistance to thiol-specific stress caused by electrophilic quinones.</text>
</comment>
<dbReference type="SUPFAM" id="SSF52218">
    <property type="entry name" value="Flavoproteins"/>
    <property type="match status" value="1"/>
</dbReference>
<dbReference type="InterPro" id="IPR003680">
    <property type="entry name" value="Flavodoxin_fold"/>
</dbReference>
<feature type="binding site" evidence="6">
    <location>
        <position position="10"/>
    </location>
    <ligand>
        <name>FMN</name>
        <dbReference type="ChEBI" id="CHEBI:58210"/>
    </ligand>
</feature>
<sequence length="223" mass="24537">MPSLLHIDSSPRRSSVSRQVSAEFAEAWREAHPEGTYVYRDLAADPVPHIDDAQIEIMHRLEKTGLRDLDAVREAAVTPEEKASWAVAWPLIEELLAADTILFGLPMYNFSVPSTFKAWFDRVLIAPLVTDPATGKGPLSGKKVVVTTARGGAYGPGTPRQDFDYQEPYLKAALSMVALTEDLTFLHSEMTKSAHVPRLLQFQELAATSYKEAVDGARAAATR</sequence>
<dbReference type="PANTHER" id="PTHR43741:SF4">
    <property type="entry name" value="FMN-DEPENDENT NADH:QUINONE OXIDOREDUCTASE"/>
    <property type="match status" value="1"/>
</dbReference>
<feature type="binding site" evidence="6">
    <location>
        <begin position="107"/>
        <end position="110"/>
    </location>
    <ligand>
        <name>FMN</name>
        <dbReference type="ChEBI" id="CHEBI:58210"/>
    </ligand>
</feature>
<evidence type="ECO:0000256" key="4">
    <source>
        <dbReference type="ARBA" id="ARBA00023027"/>
    </source>
</evidence>
<name>A0A5R9G1K4_9ACTN</name>
<comment type="catalytic activity">
    <reaction evidence="6">
        <text>2 a quinone + NADH + H(+) = 2 a 1,4-benzosemiquinone + NAD(+)</text>
        <dbReference type="Rhea" id="RHEA:65952"/>
        <dbReference type="ChEBI" id="CHEBI:15378"/>
        <dbReference type="ChEBI" id="CHEBI:57540"/>
        <dbReference type="ChEBI" id="CHEBI:57945"/>
        <dbReference type="ChEBI" id="CHEBI:132124"/>
        <dbReference type="ChEBI" id="CHEBI:134225"/>
    </reaction>
</comment>
<dbReference type="AlphaFoldDB" id="A0A5R9G1K4"/>
<proteinExistence type="inferred from homology"/>
<dbReference type="EC" id="1.7.1.17" evidence="6"/>
<dbReference type="GO" id="GO:0009055">
    <property type="term" value="F:electron transfer activity"/>
    <property type="evidence" value="ECO:0007669"/>
    <property type="project" value="UniProtKB-UniRule"/>
</dbReference>
<keyword evidence="2 6" id="KW-0288">FMN</keyword>
<dbReference type="InterPro" id="IPR023048">
    <property type="entry name" value="NADH:quinone_OxRdtase_FMN_depd"/>
</dbReference>
<dbReference type="EC" id="1.6.5.-" evidence="6"/>
<dbReference type="EMBL" id="VBZC01000004">
    <property type="protein sequence ID" value="TLS47368.1"/>
    <property type="molecule type" value="Genomic_DNA"/>
</dbReference>
<evidence type="ECO:0000313" key="9">
    <source>
        <dbReference type="Proteomes" id="UP000305906"/>
    </source>
</evidence>
<dbReference type="HAMAP" id="MF_01216">
    <property type="entry name" value="Azoreductase_type1"/>
    <property type="match status" value="1"/>
</dbReference>
<comment type="caution">
    <text evidence="8">The sequence shown here is derived from an EMBL/GenBank/DDBJ whole genome shotgun (WGS) entry which is preliminary data.</text>
</comment>
<dbReference type="GO" id="GO:0016652">
    <property type="term" value="F:oxidoreductase activity, acting on NAD(P)H as acceptor"/>
    <property type="evidence" value="ECO:0007669"/>
    <property type="project" value="UniProtKB-UniRule"/>
</dbReference>